<organism evidence="3 4">
    <name type="scientific">Bremerella alba</name>
    <dbReference type="NCBI Taxonomy" id="980252"/>
    <lineage>
        <taxon>Bacteria</taxon>
        <taxon>Pseudomonadati</taxon>
        <taxon>Planctomycetota</taxon>
        <taxon>Planctomycetia</taxon>
        <taxon>Pirellulales</taxon>
        <taxon>Pirellulaceae</taxon>
        <taxon>Bremerella</taxon>
    </lineage>
</organism>
<protein>
    <submittedName>
        <fullName evidence="3">Uncharacterized protein</fullName>
    </submittedName>
</protein>
<reference evidence="3 4" key="1">
    <citation type="submission" date="2020-05" db="EMBL/GenBank/DDBJ databases">
        <title>Bremerella alba sp. nov., a novel planctomycete isolated from the surface of the macroalga Fucus spiralis.</title>
        <authorList>
            <person name="Godinho O."/>
            <person name="Botelho R."/>
            <person name="Albuquerque L."/>
            <person name="Wiegand S."/>
            <person name="Da Costa M.S."/>
            <person name="Lobo-Da-Cunha A."/>
            <person name="Jogler C."/>
            <person name="Lage O.M."/>
        </authorList>
    </citation>
    <scope>NUCLEOTIDE SEQUENCE [LARGE SCALE GENOMIC DNA]</scope>
    <source>
        <strain evidence="3 4">FF15</strain>
    </source>
</reference>
<evidence type="ECO:0000256" key="1">
    <source>
        <dbReference type="SAM" id="MobiDB-lite"/>
    </source>
</evidence>
<dbReference type="EMBL" id="JABRWO010000001">
    <property type="protein sequence ID" value="MBA2113159.1"/>
    <property type="molecule type" value="Genomic_DNA"/>
</dbReference>
<gene>
    <name evidence="3" type="ORF">HOV93_03070</name>
</gene>
<keyword evidence="2" id="KW-1133">Transmembrane helix</keyword>
<accession>A0A7V8V1J0</accession>
<feature type="transmembrane region" description="Helical" evidence="2">
    <location>
        <begin position="137"/>
        <end position="165"/>
    </location>
</feature>
<dbReference type="Gene3D" id="2.20.28.160">
    <property type="match status" value="1"/>
</dbReference>
<proteinExistence type="predicted"/>
<evidence type="ECO:0000313" key="4">
    <source>
        <dbReference type="Proteomes" id="UP000551616"/>
    </source>
</evidence>
<evidence type="ECO:0000313" key="3">
    <source>
        <dbReference type="EMBL" id="MBA2113159.1"/>
    </source>
</evidence>
<keyword evidence="2" id="KW-0472">Membrane</keyword>
<feature type="transmembrane region" description="Helical" evidence="2">
    <location>
        <begin position="211"/>
        <end position="234"/>
    </location>
</feature>
<keyword evidence="4" id="KW-1185">Reference proteome</keyword>
<feature type="region of interest" description="Disordered" evidence="1">
    <location>
        <begin position="59"/>
        <end position="111"/>
    </location>
</feature>
<evidence type="ECO:0000256" key="2">
    <source>
        <dbReference type="SAM" id="Phobius"/>
    </source>
</evidence>
<sequence length="250" mass="27000">MAGLFWPTFSLCPSALRKSSTMPIDFDCAVCKHRIRVPDGAEGKRTKCPKCQAIQPVPSESDELRLKDSPSEPQPPYSPSTSDVFQLTEPTPRPQEPKPLADAMPDHEADPYAPSFGEDAVKVNAARIEAMEKLQTPVLICLILAGLGIAANLVTLIIAVINIVGDGARGNDVLVQLASYSIGIGFSIGLLGFACFSLMQARDLKNYGLAWAGFIITLLPCSCFFPLSLPISIWGMMVLSDNSVQRQFTS</sequence>
<comment type="caution">
    <text evidence="3">The sequence shown here is derived from an EMBL/GenBank/DDBJ whole genome shotgun (WGS) entry which is preliminary data.</text>
</comment>
<keyword evidence="2" id="KW-0812">Transmembrane</keyword>
<dbReference type="AlphaFoldDB" id="A0A7V8V1J0"/>
<feature type="transmembrane region" description="Helical" evidence="2">
    <location>
        <begin position="177"/>
        <end position="199"/>
    </location>
</feature>
<name>A0A7V8V1J0_9BACT</name>
<dbReference type="Proteomes" id="UP000551616">
    <property type="component" value="Unassembled WGS sequence"/>
</dbReference>